<evidence type="ECO:0000256" key="1">
    <source>
        <dbReference type="SAM" id="Phobius"/>
    </source>
</evidence>
<sequence length="174" mass="18604">MDAKLSIPTAPASSQGWKTFVGLRITIIVCSVLVLALTGQPASTNNVIPLLFLGPPAGLSIIWSTADALSYVLRRTHRGITPGARVGMDLIISLAYLSLEIVNGLLETAWTDEEYPSNLKEADRIHAMVSAALAFGGIATIIHIGLFIVACVETHRENTEVKVLRANALALNDM</sequence>
<evidence type="ECO:0000313" key="2">
    <source>
        <dbReference type="EMBL" id="OAQ67635.1"/>
    </source>
</evidence>
<keyword evidence="1" id="KW-0472">Membrane</keyword>
<proteinExistence type="predicted"/>
<keyword evidence="3" id="KW-1185">Reference proteome</keyword>
<accession>A0A179FPU0</accession>
<dbReference type="AlphaFoldDB" id="A0A179FPU0"/>
<name>A0A179FPU0_METCM</name>
<dbReference type="RefSeq" id="XP_018144485.1">
    <property type="nucleotide sequence ID" value="XM_018291331.1"/>
</dbReference>
<protein>
    <recommendedName>
        <fullName evidence="4">Membrane-associating domain-containing protein</fullName>
    </recommendedName>
</protein>
<dbReference type="GeneID" id="28855325"/>
<feature type="transmembrane region" description="Helical" evidence="1">
    <location>
        <begin position="126"/>
        <end position="152"/>
    </location>
</feature>
<dbReference type="Proteomes" id="UP000078397">
    <property type="component" value="Unassembled WGS sequence"/>
</dbReference>
<organism evidence="2 3">
    <name type="scientific">Pochonia chlamydosporia 170</name>
    <dbReference type="NCBI Taxonomy" id="1380566"/>
    <lineage>
        <taxon>Eukaryota</taxon>
        <taxon>Fungi</taxon>
        <taxon>Dikarya</taxon>
        <taxon>Ascomycota</taxon>
        <taxon>Pezizomycotina</taxon>
        <taxon>Sordariomycetes</taxon>
        <taxon>Hypocreomycetidae</taxon>
        <taxon>Hypocreales</taxon>
        <taxon>Clavicipitaceae</taxon>
        <taxon>Pochonia</taxon>
    </lineage>
</organism>
<comment type="caution">
    <text evidence="2">The sequence shown here is derived from an EMBL/GenBank/DDBJ whole genome shotgun (WGS) entry which is preliminary data.</text>
</comment>
<keyword evidence="1" id="KW-0812">Transmembrane</keyword>
<dbReference type="EMBL" id="LSBJ02000003">
    <property type="protein sequence ID" value="OAQ67635.1"/>
    <property type="molecule type" value="Genomic_DNA"/>
</dbReference>
<dbReference type="OrthoDB" id="5279542at2759"/>
<feature type="transmembrane region" description="Helical" evidence="1">
    <location>
        <begin position="50"/>
        <end position="74"/>
    </location>
</feature>
<dbReference type="KEGG" id="pchm:VFPPC_13556"/>
<keyword evidence="1" id="KW-1133">Transmembrane helix</keyword>
<dbReference type="STRING" id="1380566.A0A179FPU0"/>
<evidence type="ECO:0000313" key="3">
    <source>
        <dbReference type="Proteomes" id="UP000078397"/>
    </source>
</evidence>
<gene>
    <name evidence="2" type="ORF">VFPPC_13556</name>
</gene>
<reference evidence="2 3" key="1">
    <citation type="journal article" date="2016" name="PLoS Pathog.">
        <title>Biosynthesis of antibiotic leucinostatins in bio-control fungus Purpureocillium lilacinum and their inhibition on phytophthora revealed by genome mining.</title>
        <authorList>
            <person name="Wang G."/>
            <person name="Liu Z."/>
            <person name="Lin R."/>
            <person name="Li E."/>
            <person name="Mao Z."/>
            <person name="Ling J."/>
            <person name="Yang Y."/>
            <person name="Yin W.B."/>
            <person name="Xie B."/>
        </authorList>
    </citation>
    <scope>NUCLEOTIDE SEQUENCE [LARGE SCALE GENOMIC DNA]</scope>
    <source>
        <strain evidence="2">170</strain>
    </source>
</reference>
<feature type="transmembrane region" description="Helical" evidence="1">
    <location>
        <begin position="21"/>
        <end position="38"/>
    </location>
</feature>
<feature type="transmembrane region" description="Helical" evidence="1">
    <location>
        <begin position="86"/>
        <end position="106"/>
    </location>
</feature>
<evidence type="ECO:0008006" key="4">
    <source>
        <dbReference type="Google" id="ProtNLM"/>
    </source>
</evidence>